<dbReference type="InterPro" id="IPR058031">
    <property type="entry name" value="AAA_lid_NorR"/>
</dbReference>
<dbReference type="PROSITE" id="PS50045">
    <property type="entry name" value="SIGMA54_INTERACT_4"/>
    <property type="match status" value="1"/>
</dbReference>
<keyword evidence="3" id="KW-0805">Transcription regulation</keyword>
<dbReference type="InterPro" id="IPR003593">
    <property type="entry name" value="AAA+_ATPase"/>
</dbReference>
<dbReference type="CDD" id="cd00009">
    <property type="entry name" value="AAA"/>
    <property type="match status" value="1"/>
</dbReference>
<dbReference type="Pfam" id="PF00072">
    <property type="entry name" value="Response_reg"/>
    <property type="match status" value="1"/>
</dbReference>
<evidence type="ECO:0000313" key="10">
    <source>
        <dbReference type="Proteomes" id="UP001195903"/>
    </source>
</evidence>
<dbReference type="InterPro" id="IPR025944">
    <property type="entry name" value="Sigma_54_int_dom_CS"/>
</dbReference>
<dbReference type="Pfam" id="PF25601">
    <property type="entry name" value="AAA_lid_14"/>
    <property type="match status" value="1"/>
</dbReference>
<feature type="modified residue" description="4-aspartylphosphate" evidence="6">
    <location>
        <position position="53"/>
    </location>
</feature>
<dbReference type="PROSITE" id="PS00688">
    <property type="entry name" value="SIGMA54_INTERACT_3"/>
    <property type="match status" value="1"/>
</dbReference>
<dbReference type="EMBL" id="JAHEPS010000005">
    <property type="protein sequence ID" value="MBT1445709.1"/>
    <property type="molecule type" value="Genomic_DNA"/>
</dbReference>
<dbReference type="Gene3D" id="1.10.10.60">
    <property type="entry name" value="Homeodomain-like"/>
    <property type="match status" value="1"/>
</dbReference>
<keyword evidence="1" id="KW-0547">Nucleotide-binding</keyword>
<reference evidence="9 10" key="1">
    <citation type="submission" date="2021-05" db="EMBL/GenBank/DDBJ databases">
        <title>Shewanella sp. JM162201.</title>
        <authorList>
            <person name="Xu S."/>
            <person name="Li A."/>
        </authorList>
    </citation>
    <scope>NUCLEOTIDE SEQUENCE [LARGE SCALE GENOMIC DNA]</scope>
    <source>
        <strain evidence="9 10">JM162201</strain>
    </source>
</reference>
<keyword evidence="6" id="KW-0597">Phosphoprotein</keyword>
<dbReference type="Gene3D" id="3.40.50.2300">
    <property type="match status" value="1"/>
</dbReference>
<keyword evidence="5" id="KW-0804">Transcription</keyword>
<dbReference type="InterPro" id="IPR009057">
    <property type="entry name" value="Homeodomain-like_sf"/>
</dbReference>
<comment type="caution">
    <text evidence="9">The sequence shown here is derived from an EMBL/GenBank/DDBJ whole genome shotgun (WGS) entry which is preliminary data.</text>
</comment>
<dbReference type="Gene3D" id="1.10.8.60">
    <property type="match status" value="1"/>
</dbReference>
<dbReference type="PANTHER" id="PTHR32071">
    <property type="entry name" value="TRANSCRIPTIONAL REGULATORY PROTEIN"/>
    <property type="match status" value="1"/>
</dbReference>
<dbReference type="Pfam" id="PF00158">
    <property type="entry name" value="Sigma54_activat"/>
    <property type="match status" value="1"/>
</dbReference>
<organism evidence="9 10">
    <name type="scientific">Shewanella jiangmenensis</name>
    <dbReference type="NCBI Taxonomy" id="2837387"/>
    <lineage>
        <taxon>Bacteria</taxon>
        <taxon>Pseudomonadati</taxon>
        <taxon>Pseudomonadota</taxon>
        <taxon>Gammaproteobacteria</taxon>
        <taxon>Alteromonadales</taxon>
        <taxon>Shewanellaceae</taxon>
        <taxon>Shewanella</taxon>
    </lineage>
</organism>
<dbReference type="InterPro" id="IPR027417">
    <property type="entry name" value="P-loop_NTPase"/>
</dbReference>
<dbReference type="PROSITE" id="PS00676">
    <property type="entry name" value="SIGMA54_INTERACT_2"/>
    <property type="match status" value="1"/>
</dbReference>
<dbReference type="RefSeq" id="WP_214507892.1">
    <property type="nucleotide sequence ID" value="NZ_JAHEPS010000005.1"/>
</dbReference>
<evidence type="ECO:0000256" key="3">
    <source>
        <dbReference type="ARBA" id="ARBA00023015"/>
    </source>
</evidence>
<evidence type="ECO:0000256" key="4">
    <source>
        <dbReference type="ARBA" id="ARBA00023125"/>
    </source>
</evidence>
<protein>
    <submittedName>
        <fullName evidence="9">Sigma-54 dependent transcriptional regulator</fullName>
    </submittedName>
</protein>
<dbReference type="InterPro" id="IPR002197">
    <property type="entry name" value="HTH_Fis"/>
</dbReference>
<dbReference type="SMART" id="SM00382">
    <property type="entry name" value="AAA"/>
    <property type="match status" value="1"/>
</dbReference>
<feature type="domain" description="Response regulatory" evidence="8">
    <location>
        <begin position="4"/>
        <end position="118"/>
    </location>
</feature>
<dbReference type="SMART" id="SM00448">
    <property type="entry name" value="REC"/>
    <property type="match status" value="1"/>
</dbReference>
<proteinExistence type="predicted"/>
<dbReference type="PRINTS" id="PR01590">
    <property type="entry name" value="HTHFIS"/>
</dbReference>
<gene>
    <name evidence="9" type="ORF">KJI95_14440</name>
</gene>
<dbReference type="Proteomes" id="UP001195903">
    <property type="component" value="Unassembled WGS sequence"/>
</dbReference>
<keyword evidence="10" id="KW-1185">Reference proteome</keyword>
<dbReference type="InterPro" id="IPR002078">
    <property type="entry name" value="Sigma_54_int"/>
</dbReference>
<evidence type="ECO:0000256" key="2">
    <source>
        <dbReference type="ARBA" id="ARBA00022840"/>
    </source>
</evidence>
<dbReference type="InterPro" id="IPR011006">
    <property type="entry name" value="CheY-like_superfamily"/>
</dbReference>
<evidence type="ECO:0000313" key="9">
    <source>
        <dbReference type="EMBL" id="MBT1445709.1"/>
    </source>
</evidence>
<evidence type="ECO:0000256" key="6">
    <source>
        <dbReference type="PROSITE-ProRule" id="PRU00169"/>
    </source>
</evidence>
<keyword evidence="4" id="KW-0238">DNA-binding</keyword>
<evidence type="ECO:0000259" key="7">
    <source>
        <dbReference type="PROSITE" id="PS50045"/>
    </source>
</evidence>
<dbReference type="PROSITE" id="PS50110">
    <property type="entry name" value="RESPONSE_REGULATORY"/>
    <property type="match status" value="1"/>
</dbReference>
<dbReference type="InterPro" id="IPR025943">
    <property type="entry name" value="Sigma_54_int_dom_ATP-bd_2"/>
</dbReference>
<feature type="domain" description="Sigma-54 factor interaction" evidence="7">
    <location>
        <begin position="143"/>
        <end position="372"/>
    </location>
</feature>
<evidence type="ECO:0000256" key="5">
    <source>
        <dbReference type="ARBA" id="ARBA00023163"/>
    </source>
</evidence>
<accession>A0ABS5V5H9</accession>
<dbReference type="SUPFAM" id="SSF52540">
    <property type="entry name" value="P-loop containing nucleoside triphosphate hydrolases"/>
    <property type="match status" value="1"/>
</dbReference>
<keyword evidence="2" id="KW-0067">ATP-binding</keyword>
<evidence type="ECO:0000259" key="8">
    <source>
        <dbReference type="PROSITE" id="PS50110"/>
    </source>
</evidence>
<dbReference type="Gene3D" id="3.40.50.300">
    <property type="entry name" value="P-loop containing nucleotide triphosphate hydrolases"/>
    <property type="match status" value="1"/>
</dbReference>
<dbReference type="Pfam" id="PF02954">
    <property type="entry name" value="HTH_8"/>
    <property type="match status" value="1"/>
</dbReference>
<dbReference type="InterPro" id="IPR001789">
    <property type="entry name" value="Sig_transdc_resp-reg_receiver"/>
</dbReference>
<evidence type="ECO:0000256" key="1">
    <source>
        <dbReference type="ARBA" id="ARBA00022741"/>
    </source>
</evidence>
<name>A0ABS5V5H9_9GAMM</name>
<dbReference type="SUPFAM" id="SSF52172">
    <property type="entry name" value="CheY-like"/>
    <property type="match status" value="1"/>
</dbReference>
<dbReference type="SUPFAM" id="SSF46689">
    <property type="entry name" value="Homeodomain-like"/>
    <property type="match status" value="1"/>
</dbReference>
<sequence length="444" mass="49384">MSLTILIVEDEAGQRQLIAGMLRAEGYQIREADSVESAIVAIKEAPPELVFSDWKLGSLSGMDLLLYVKREYPEVGFIMATAYGTITHAVDAIQAGADDYLSKPYQRQALLLAISKVARSQALKKENKALSSALSEQQSLVGLVGKAPCMQKVFDRLNRISGTDATVLIGGESGTGKELAARALHQLSRRASKAFIAINCGAIPENLAEAELFGAEKGAFTGATSLKVGKLEAADGGTVFLDEIGELPLLQQTKLLRFLQEGVVTRLGAQKELKLDVRVIAATHRDLRLEVAEGRFREDLFYRLNVVPVIMPPLRERREDIGRLIEHFLKLHARQYGFDVPKISQEGMRFLLDYRWPGNVRELSNRIERFVLLGDEQELTQDSGALQQDTGWQLPAEGIEWEAFEARCLAEAMARFDGNRTKAAKWLGMNYKAFLYRLDKHHLV</sequence>